<reference evidence="7 9" key="1">
    <citation type="submission" date="2017-11" db="EMBL/GenBank/DDBJ databases">
        <title>Comparitive Functional Genomics of Dry Heat Resistant strains isolated from the Viking Spacecraft.</title>
        <authorList>
            <person name="Seuylemezian A."/>
            <person name="Cooper K."/>
            <person name="Vaishampayan P."/>
        </authorList>
    </citation>
    <scope>NUCLEOTIDE SEQUENCE [LARGE SCALE GENOMIC DNA]</scope>
    <source>
        <strain evidence="7 9">M4.6</strain>
    </source>
</reference>
<sequence>MKVNPEIFDLSNLLNLRNLAAGVASGAAGSFLSRVYGGELHLYFIAVLAFAICFDWTGAVAASKKDGTYASAYGIQGVMRTAVMLALPAWGSMVDILLKVPVPAFFFVLWGGIFFHTCVSMTANFKRAGWDRWIPNWAIEWVASEIEAKIRRSEARMPTPGATLENTPPVAATIEEEKEIEK</sequence>
<accession>A0A2N5GPN6</accession>
<dbReference type="OrthoDB" id="2885993at2"/>
<keyword evidence="2 6" id="KW-0812">Transmembrane</keyword>
<reference evidence="8 10" key="2">
    <citation type="submission" date="2017-12" db="EMBL/GenBank/DDBJ databases">
        <title>Comparative Functional Genomics of Dry Heat Resistant strains isolated from the Viking Spacecraft.</title>
        <authorList>
            <person name="Seuylemezian A."/>
            <person name="Cooper K."/>
            <person name="Vaishampayan P."/>
        </authorList>
    </citation>
    <scope>NUCLEOTIDE SEQUENCE [LARGE SCALE GENOMIC DNA]</scope>
    <source>
        <strain evidence="8 10">ATCC 29669</strain>
    </source>
</reference>
<evidence type="ECO:0000256" key="2">
    <source>
        <dbReference type="ARBA" id="ARBA00022692"/>
    </source>
</evidence>
<feature type="transmembrane region" description="Helical" evidence="6">
    <location>
        <begin position="40"/>
        <end position="62"/>
    </location>
</feature>
<evidence type="ECO:0000313" key="7">
    <source>
        <dbReference type="EMBL" id="PLR84668.1"/>
    </source>
</evidence>
<name>A0A2N5GPN6_9BACI</name>
<gene>
    <name evidence="7" type="ORF">CU635_06245</name>
    <name evidence="8" type="ORF">CVD25_01135</name>
</gene>
<evidence type="ECO:0000256" key="1">
    <source>
        <dbReference type="ARBA" id="ARBA00004141"/>
    </source>
</evidence>
<comment type="caution">
    <text evidence="7">The sequence shown here is derived from an EMBL/GenBank/DDBJ whole genome shotgun (WGS) entry which is preliminary data.</text>
</comment>
<evidence type="ECO:0000256" key="6">
    <source>
        <dbReference type="SAM" id="Phobius"/>
    </source>
</evidence>
<comment type="similarity">
    <text evidence="5">Belongs to the bacteriophage holin family. Cp-1 holin subfamily.</text>
</comment>
<evidence type="ECO:0000313" key="9">
    <source>
        <dbReference type="Proteomes" id="UP000234951"/>
    </source>
</evidence>
<keyword evidence="4 6" id="KW-0472">Membrane</keyword>
<evidence type="ECO:0000256" key="3">
    <source>
        <dbReference type="ARBA" id="ARBA00022989"/>
    </source>
</evidence>
<evidence type="ECO:0000256" key="4">
    <source>
        <dbReference type="ARBA" id="ARBA00023136"/>
    </source>
</evidence>
<dbReference type="AlphaFoldDB" id="A0A2N5GPN6"/>
<proteinExistence type="inferred from homology"/>
<keyword evidence="3 6" id="KW-1133">Transmembrane helix</keyword>
<evidence type="ECO:0000256" key="5">
    <source>
        <dbReference type="ARBA" id="ARBA00023600"/>
    </source>
</evidence>
<dbReference type="Proteomes" id="UP000235114">
    <property type="component" value="Unassembled WGS sequence"/>
</dbReference>
<dbReference type="EMBL" id="PGVA01000012">
    <property type="protein sequence ID" value="PLR84668.1"/>
    <property type="molecule type" value="Genomic_DNA"/>
</dbReference>
<organism evidence="7 9">
    <name type="scientific">Bacillus canaveralius</name>
    <dbReference type="NCBI Taxonomy" id="1403243"/>
    <lineage>
        <taxon>Bacteria</taxon>
        <taxon>Bacillati</taxon>
        <taxon>Bacillota</taxon>
        <taxon>Bacilli</taxon>
        <taxon>Bacillales</taxon>
        <taxon>Bacillaceae</taxon>
        <taxon>Bacillus</taxon>
    </lineage>
</organism>
<feature type="transmembrane region" description="Helical" evidence="6">
    <location>
        <begin position="69"/>
        <end position="90"/>
    </location>
</feature>
<dbReference type="InterPro" id="IPR006480">
    <property type="entry name" value="Phage_holin_4_1"/>
</dbReference>
<dbReference type="Pfam" id="PF05105">
    <property type="entry name" value="Phage_holin_4_1"/>
    <property type="match status" value="1"/>
</dbReference>
<evidence type="ECO:0000313" key="10">
    <source>
        <dbReference type="Proteomes" id="UP000235114"/>
    </source>
</evidence>
<evidence type="ECO:0000313" key="8">
    <source>
        <dbReference type="EMBL" id="PLS00820.1"/>
    </source>
</evidence>
<comment type="subcellular location">
    <subcellularLocation>
        <location evidence="1">Membrane</location>
        <topology evidence="1">Multi-pass membrane protein</topology>
    </subcellularLocation>
</comment>
<dbReference type="EMBL" id="PGVD01000003">
    <property type="protein sequence ID" value="PLS00820.1"/>
    <property type="molecule type" value="Genomic_DNA"/>
</dbReference>
<dbReference type="GO" id="GO:0016020">
    <property type="term" value="C:membrane"/>
    <property type="evidence" value="ECO:0007669"/>
    <property type="project" value="UniProtKB-SubCell"/>
</dbReference>
<feature type="transmembrane region" description="Helical" evidence="6">
    <location>
        <begin position="102"/>
        <end position="123"/>
    </location>
</feature>
<keyword evidence="10" id="KW-1185">Reference proteome</keyword>
<dbReference type="Proteomes" id="UP000234951">
    <property type="component" value="Unassembled WGS sequence"/>
</dbReference>
<protein>
    <submittedName>
        <fullName evidence="7">Holin</fullName>
    </submittedName>
</protein>